<evidence type="ECO:0000259" key="15">
    <source>
        <dbReference type="PROSITE" id="PS50805"/>
    </source>
</evidence>
<feature type="region of interest" description="Disordered" evidence="12">
    <location>
        <begin position="857"/>
        <end position="876"/>
    </location>
</feature>
<dbReference type="Gene3D" id="6.10.140.140">
    <property type="match status" value="1"/>
</dbReference>
<evidence type="ECO:0000256" key="9">
    <source>
        <dbReference type="ARBA" id="ARBA00023242"/>
    </source>
</evidence>
<sequence length="1206" mass="136000">MMTAESREATDLSPQAAQEKDGIVIVKVEEEDEEDHMWGQDTSLQETPPPDPEIFRQRFRHFCYQNTFGPREALSRLKELCHQWLRPEVNSKEQILELLVLEQFLSILPKELQVWLQEYRPDSGEEAVTLLEDLELDLSGQQVPGQVHGPEMLARGMVPLDPVQESSSFDLHHEAMPSHFKHSSRKARHLQSRALPATHVPALHQEGGPRSQAMAPALFAADSQAMVKIEDMAVSLILEEWGCQNLARRNLGRDGRQENYGNVLSQGCENRNENEESTSKAEAAEDSASRGETRSRFQKEFGEKREQQGRIVERQQPRNPEEKTGKEKKDAGLAAVKEKKPTPGERGPREKGKGLGRSFSLSSNFNNPEEVPTGAKSHRCDECGKCFTRSSSLIRHKIIHTGEKPYECSECGKAFSLNSNLVLHQRIHTGEKPHECNECGKAFSHSSNLILHQRIHSGEKPYECNECGKAFSQSSDLTKHQRIHTGEKPYECSECGKAFNRNSYLILHRRIHTREKPYKCTKCGKAFTRSSTLTLHHRIHTRERASEYSPASLDAFGAFLKSYNHGLPARTVTSYSERRDLLIPRKAAVVPPTRRQASDALPAAPTSPERRSVAAPRAALLPGEFPAPLFMSRVGEGDLDPKGSRRVEGEAARGSRESPNRRWEGLGRGYPTLPSSGRWRRWLAGRRRRLPRGSASATAVVAFHCRFLDLPGVQRNPNTATQSPAWSQAVSGGCAMTKVLSMTTTVGLQHPQEPEPGILKVKEEKGNCCPNLEIFRQRFRQFGYHDTPGPREALSQLRVLCCEWLRPELHTKEQILELLVLEQFLSILPRELQAWVQEHCPESAEEAVRLLEDLEQELDEPGPQVSPPSKPKPMWEEMSSSVAAKEFSGDTQPESVDASHNYEPWGPLYIQETGEEQDFTSELRKIQVCKLSPQNEESPDKLESCEDSSTEGFQRDIISMVIDSKCEARLERQWVNLGKERGTKTPLQNTGSKRGKQFISTKPAPGEKRYICAECGKAFSNSSNLTKHRRTHTGEKPYVCTKCGKAFSHSSNLTLHYRTHLVDRPYDCKCGKAFGQSSDLLKHQRMHTEEAPYQCKDCGKAFSGKGSLIRHYRIHTGEKPYQCNECGKSFSQHAGLSSHQRLHTGEKPYKCKECGKAFNHSSNFNKHHRIHTGEKPYWCSHCGKTFCSKSNLSKHQRVHTGEGEVL</sequence>
<dbReference type="SUPFAM" id="SSF47353">
    <property type="entry name" value="Retrovirus capsid dimerization domain-like"/>
    <property type="match status" value="2"/>
</dbReference>
<feature type="domain" description="C2H2-type" evidence="13">
    <location>
        <begin position="490"/>
        <end position="517"/>
    </location>
</feature>
<feature type="region of interest" description="Disordered" evidence="12">
    <location>
        <begin position="590"/>
        <end position="612"/>
    </location>
</feature>
<evidence type="ECO:0000256" key="8">
    <source>
        <dbReference type="ARBA" id="ARBA00023163"/>
    </source>
</evidence>
<keyword evidence="8" id="KW-0804">Transcription</keyword>
<feature type="domain" description="C2H2-type" evidence="13">
    <location>
        <begin position="434"/>
        <end position="461"/>
    </location>
</feature>
<dbReference type="Gene3D" id="3.30.160.60">
    <property type="entry name" value="Classic Zinc Finger"/>
    <property type="match status" value="13"/>
</dbReference>
<keyword evidence="16" id="KW-1185">Reference proteome</keyword>
<dbReference type="OrthoDB" id="6354171at2759"/>
<feature type="domain" description="C2H2-type" evidence="13">
    <location>
        <begin position="462"/>
        <end position="489"/>
    </location>
</feature>
<name>A0A1S3AH49_ERIEU</name>
<dbReference type="InterPro" id="IPR038269">
    <property type="entry name" value="SCAN_sf"/>
</dbReference>
<keyword evidence="4 10" id="KW-0863">Zinc-finger</keyword>
<feature type="domain" description="C2H2-type" evidence="13">
    <location>
        <begin position="1038"/>
        <end position="1065"/>
    </location>
</feature>
<dbReference type="InterPro" id="IPR050331">
    <property type="entry name" value="Zinc_finger"/>
</dbReference>
<feature type="domain" description="C2H2-type" evidence="13">
    <location>
        <begin position="1010"/>
        <end position="1037"/>
    </location>
</feature>
<dbReference type="PANTHER" id="PTHR16515:SF57">
    <property type="entry name" value="ZINC FINGER PROTEIN 154-LIKE"/>
    <property type="match status" value="1"/>
</dbReference>
<keyword evidence="3" id="KW-0677">Repeat</keyword>
<dbReference type="PROSITE" id="PS50157">
    <property type="entry name" value="ZINC_FINGER_C2H2_2"/>
    <property type="match status" value="13"/>
</dbReference>
<feature type="compositionally biased region" description="Basic and acidic residues" evidence="12">
    <location>
        <begin position="635"/>
        <end position="665"/>
    </location>
</feature>
<evidence type="ECO:0000256" key="5">
    <source>
        <dbReference type="ARBA" id="ARBA00022833"/>
    </source>
</evidence>
<dbReference type="SUPFAM" id="SSF57667">
    <property type="entry name" value="beta-beta-alpha zinc fingers"/>
    <property type="match status" value="7"/>
</dbReference>
<dbReference type="InterPro" id="IPR036236">
    <property type="entry name" value="Znf_C2H2_sf"/>
</dbReference>
<evidence type="ECO:0000256" key="11">
    <source>
        <dbReference type="PROSITE-ProRule" id="PRU00187"/>
    </source>
</evidence>
<dbReference type="PANTHER" id="PTHR16515">
    <property type="entry name" value="PR DOMAIN ZINC FINGER PROTEIN"/>
    <property type="match status" value="1"/>
</dbReference>
<dbReference type="SMART" id="SM00349">
    <property type="entry name" value="KRAB"/>
    <property type="match status" value="1"/>
</dbReference>
<gene>
    <name evidence="17" type="primary">ZKSCAN1</name>
</gene>
<dbReference type="Proteomes" id="UP001652624">
    <property type="component" value="Chromosome 15"/>
</dbReference>
<feature type="domain" description="C2H2-type" evidence="13">
    <location>
        <begin position="1121"/>
        <end position="1148"/>
    </location>
</feature>
<feature type="domain" description="SCAN box" evidence="14">
    <location>
        <begin position="776"/>
        <end position="858"/>
    </location>
</feature>
<dbReference type="PROSITE" id="PS50805">
    <property type="entry name" value="KRAB"/>
    <property type="match status" value="1"/>
</dbReference>
<dbReference type="PROSITE" id="PS50804">
    <property type="entry name" value="SCAN_BOX"/>
    <property type="match status" value="2"/>
</dbReference>
<dbReference type="eggNOG" id="KOG1721">
    <property type="taxonomic scope" value="Eukaryota"/>
</dbReference>
<feature type="domain" description="C2H2-type" evidence="13">
    <location>
        <begin position="406"/>
        <end position="433"/>
    </location>
</feature>
<dbReference type="SMART" id="SM00355">
    <property type="entry name" value="ZnF_C2H2"/>
    <property type="match status" value="13"/>
</dbReference>
<feature type="domain" description="SCAN box" evidence="14">
    <location>
        <begin position="56"/>
        <end position="138"/>
    </location>
</feature>
<dbReference type="InterPro" id="IPR036051">
    <property type="entry name" value="KRAB_dom_sf"/>
</dbReference>
<feature type="region of interest" description="Disordered" evidence="12">
    <location>
        <begin position="30"/>
        <end position="49"/>
    </location>
</feature>
<reference evidence="17" key="1">
    <citation type="submission" date="2025-08" db="UniProtKB">
        <authorList>
            <consortium name="RefSeq"/>
        </authorList>
    </citation>
    <scope>IDENTIFICATION</scope>
</reference>
<dbReference type="STRING" id="9365.ENSEEUP00000005651"/>
<dbReference type="Pfam" id="PF01352">
    <property type="entry name" value="KRAB"/>
    <property type="match status" value="1"/>
</dbReference>
<proteinExistence type="predicted"/>
<feature type="compositionally biased region" description="Basic and acidic residues" evidence="12">
    <location>
        <begin position="1"/>
        <end position="10"/>
    </location>
</feature>
<feature type="compositionally biased region" description="Polar residues" evidence="12">
    <location>
        <begin position="259"/>
        <end position="269"/>
    </location>
</feature>
<dbReference type="Pfam" id="PF02023">
    <property type="entry name" value="SCAN"/>
    <property type="match status" value="2"/>
</dbReference>
<feature type="region of interest" description="Disordered" evidence="12">
    <location>
        <begin position="1"/>
        <end position="23"/>
    </location>
</feature>
<evidence type="ECO:0000256" key="3">
    <source>
        <dbReference type="ARBA" id="ARBA00022737"/>
    </source>
</evidence>
<feature type="region of interest" description="Disordered" evidence="12">
    <location>
        <begin position="635"/>
        <end position="669"/>
    </location>
</feature>
<dbReference type="GeneID" id="103124137"/>
<dbReference type="InterPro" id="IPR003309">
    <property type="entry name" value="SCAN_dom"/>
</dbReference>
<dbReference type="Gene3D" id="1.10.4020.10">
    <property type="entry name" value="DNA breaking-rejoining enzymes"/>
    <property type="match status" value="2"/>
</dbReference>
<evidence type="ECO:0000313" key="17">
    <source>
        <dbReference type="RefSeq" id="XP_007534891.2"/>
    </source>
</evidence>
<feature type="domain" description="C2H2-type" evidence="13">
    <location>
        <begin position="378"/>
        <end position="405"/>
    </location>
</feature>
<protein>
    <submittedName>
        <fullName evidence="17">Zinc finger protein with KRAB and SCAN domains 1</fullName>
    </submittedName>
</protein>
<keyword evidence="9 11" id="KW-0539">Nucleus</keyword>
<keyword evidence="7" id="KW-0238">DNA-binding</keyword>
<evidence type="ECO:0000256" key="10">
    <source>
        <dbReference type="PROSITE-ProRule" id="PRU00042"/>
    </source>
</evidence>
<dbReference type="CDD" id="cd07936">
    <property type="entry name" value="SCAN"/>
    <property type="match status" value="2"/>
</dbReference>
<keyword evidence="6" id="KW-0805">Transcription regulation</keyword>
<dbReference type="Pfam" id="PF00096">
    <property type="entry name" value="zf-C2H2"/>
    <property type="match status" value="13"/>
</dbReference>
<feature type="domain" description="C2H2-type" evidence="13">
    <location>
        <begin position="1177"/>
        <end position="1204"/>
    </location>
</feature>
<evidence type="ECO:0000259" key="14">
    <source>
        <dbReference type="PROSITE" id="PS50804"/>
    </source>
</evidence>
<evidence type="ECO:0000256" key="2">
    <source>
        <dbReference type="ARBA" id="ARBA00022723"/>
    </source>
</evidence>
<dbReference type="CDD" id="cd07765">
    <property type="entry name" value="KRAB_A-box"/>
    <property type="match status" value="1"/>
</dbReference>
<organism evidence="16 17">
    <name type="scientific">Erinaceus europaeus</name>
    <name type="common">Western European hedgehog</name>
    <dbReference type="NCBI Taxonomy" id="9365"/>
    <lineage>
        <taxon>Eukaryota</taxon>
        <taxon>Metazoa</taxon>
        <taxon>Chordata</taxon>
        <taxon>Craniata</taxon>
        <taxon>Vertebrata</taxon>
        <taxon>Euteleostomi</taxon>
        <taxon>Mammalia</taxon>
        <taxon>Eutheria</taxon>
        <taxon>Laurasiatheria</taxon>
        <taxon>Eulipotyphla</taxon>
        <taxon>Erinaceidae</taxon>
        <taxon>Erinaceinae</taxon>
        <taxon>Erinaceus</taxon>
    </lineage>
</organism>
<dbReference type="SUPFAM" id="SSF109640">
    <property type="entry name" value="KRAB domain (Kruppel-associated box)"/>
    <property type="match status" value="1"/>
</dbReference>
<keyword evidence="2" id="KW-0479">Metal-binding</keyword>
<dbReference type="RefSeq" id="XP_007534891.2">
    <property type="nucleotide sequence ID" value="XM_007534829.3"/>
</dbReference>
<accession>A0A1S3AH49</accession>
<evidence type="ECO:0000256" key="4">
    <source>
        <dbReference type="ARBA" id="ARBA00022771"/>
    </source>
</evidence>
<evidence type="ECO:0000259" key="13">
    <source>
        <dbReference type="PROSITE" id="PS50157"/>
    </source>
</evidence>
<evidence type="ECO:0000313" key="16">
    <source>
        <dbReference type="Proteomes" id="UP001652624"/>
    </source>
</evidence>
<keyword evidence="5" id="KW-0862">Zinc</keyword>
<feature type="domain" description="C2H2-type" evidence="13">
    <location>
        <begin position="1149"/>
        <end position="1176"/>
    </location>
</feature>
<evidence type="ECO:0000256" key="7">
    <source>
        <dbReference type="ARBA" id="ARBA00023125"/>
    </source>
</evidence>
<dbReference type="PROSITE" id="PS00028">
    <property type="entry name" value="ZINC_FINGER_C2H2_1"/>
    <property type="match status" value="12"/>
</dbReference>
<feature type="domain" description="C2H2-type" evidence="13">
    <location>
        <begin position="518"/>
        <end position="545"/>
    </location>
</feature>
<feature type="domain" description="KRAB" evidence="15">
    <location>
        <begin position="227"/>
        <end position="300"/>
    </location>
</feature>
<evidence type="ECO:0000256" key="1">
    <source>
        <dbReference type="ARBA" id="ARBA00004123"/>
    </source>
</evidence>
<comment type="subcellular location">
    <subcellularLocation>
        <location evidence="1 11">Nucleus</location>
    </subcellularLocation>
</comment>
<dbReference type="InterPro" id="IPR013087">
    <property type="entry name" value="Znf_C2H2_type"/>
</dbReference>
<feature type="region of interest" description="Disordered" evidence="12">
    <location>
        <begin position="254"/>
        <end position="374"/>
    </location>
</feature>
<feature type="domain" description="C2H2-type" evidence="13">
    <location>
        <begin position="1066"/>
        <end position="1092"/>
    </location>
</feature>
<dbReference type="InterPro" id="IPR001909">
    <property type="entry name" value="KRAB"/>
</dbReference>
<evidence type="ECO:0000256" key="12">
    <source>
        <dbReference type="SAM" id="MobiDB-lite"/>
    </source>
</evidence>
<evidence type="ECO:0000256" key="6">
    <source>
        <dbReference type="ARBA" id="ARBA00023015"/>
    </source>
</evidence>
<dbReference type="SMART" id="SM00431">
    <property type="entry name" value="SCAN"/>
    <property type="match status" value="2"/>
</dbReference>
<feature type="compositionally biased region" description="Basic and acidic residues" evidence="12">
    <location>
        <begin position="270"/>
        <end position="353"/>
    </location>
</feature>
<feature type="domain" description="C2H2-type" evidence="13">
    <location>
        <begin position="1093"/>
        <end position="1120"/>
    </location>
</feature>